<accession>A0A4V3H300</accession>
<dbReference type="OrthoDB" id="1446116at2"/>
<protein>
    <submittedName>
        <fullName evidence="1">Uncharacterized protein</fullName>
    </submittedName>
</protein>
<dbReference type="AlphaFoldDB" id="A0A4V3H300"/>
<evidence type="ECO:0000313" key="2">
    <source>
        <dbReference type="Proteomes" id="UP000295313"/>
    </source>
</evidence>
<dbReference type="RefSeq" id="WP_133943731.1">
    <property type="nucleotide sequence ID" value="NZ_SOEO01000001.1"/>
</dbReference>
<dbReference type="Proteomes" id="UP000295313">
    <property type="component" value="Unassembled WGS sequence"/>
</dbReference>
<proteinExistence type="predicted"/>
<reference evidence="1 2" key="1">
    <citation type="submission" date="2019-03" db="EMBL/GenBank/DDBJ databases">
        <title>Genomic Encyclopedia of Type Strains, Phase III (KMG-III): the genomes of soil and plant-associated and newly described type strains.</title>
        <authorList>
            <person name="Whitman W."/>
        </authorList>
    </citation>
    <scope>NUCLEOTIDE SEQUENCE [LARGE SCALE GENOMIC DNA]</scope>
    <source>
        <strain evidence="1 2">CGMCC 1.12802</strain>
    </source>
</reference>
<sequence>MRIFAFLFFLVFINGCSTRTISYDREKILKKYSIDYKIFVDDENLDFSTTYLDKNNIKTVLIDKKKKELKINQISKVDLFDLKNLNLDSLSSGRRGWDKKKIVLLIINGKVIPDSLKIKTKLDPNAIKSFEIVSEEKLNNLTFCRRIEGDFLVIKTK</sequence>
<keyword evidence="2" id="KW-1185">Reference proteome</keyword>
<evidence type="ECO:0000313" key="1">
    <source>
        <dbReference type="EMBL" id="TDX87111.1"/>
    </source>
</evidence>
<organism evidence="1 2">
    <name type="scientific">Epilithonimonas xixisoli</name>
    <dbReference type="NCBI Taxonomy" id="1476462"/>
    <lineage>
        <taxon>Bacteria</taxon>
        <taxon>Pseudomonadati</taxon>
        <taxon>Bacteroidota</taxon>
        <taxon>Flavobacteriia</taxon>
        <taxon>Flavobacteriales</taxon>
        <taxon>Weeksellaceae</taxon>
        <taxon>Chryseobacterium group</taxon>
        <taxon>Epilithonimonas</taxon>
    </lineage>
</organism>
<comment type="caution">
    <text evidence="1">The sequence shown here is derived from an EMBL/GenBank/DDBJ whole genome shotgun (WGS) entry which is preliminary data.</text>
</comment>
<gene>
    <name evidence="1" type="ORF">B0I22_1291</name>
</gene>
<name>A0A4V3H300_9FLAO</name>
<dbReference type="EMBL" id="SOEO01000001">
    <property type="protein sequence ID" value="TDX87111.1"/>
    <property type="molecule type" value="Genomic_DNA"/>
</dbReference>